<keyword evidence="2" id="KW-0560">Oxidoreductase</keyword>
<evidence type="ECO:0000259" key="3">
    <source>
        <dbReference type="SMART" id="SM01008"/>
    </source>
</evidence>
<evidence type="ECO:0000256" key="1">
    <source>
        <dbReference type="ARBA" id="ARBA00022505"/>
    </source>
</evidence>
<evidence type="ECO:0000256" key="2">
    <source>
        <dbReference type="ARBA" id="ARBA00023002"/>
    </source>
</evidence>
<dbReference type="InterPro" id="IPR008274">
    <property type="entry name" value="AldOxase/xan_DH_MoCoBD1"/>
</dbReference>
<dbReference type="InterPro" id="IPR016208">
    <property type="entry name" value="Ald_Oxase/xanthine_DH-like"/>
</dbReference>
<reference evidence="5" key="1">
    <citation type="journal article" date="2021" name="Int. J. Syst. Evol. Microbiol.">
        <title>Actinocatenispora comari sp. nov., an endophytic actinomycete isolated from aerial parts of Comarum salesowianum.</title>
        <authorList>
            <person name="Oyunbileg N."/>
            <person name="Iizaka Y."/>
            <person name="Hamada M."/>
            <person name="Davaapurev B.O."/>
            <person name="Fukumoto A."/>
            <person name="Tsetseg B."/>
            <person name="Kato F."/>
            <person name="Tamura T."/>
            <person name="Batkhuu J."/>
            <person name="Anzai Y."/>
        </authorList>
    </citation>
    <scope>NUCLEOTIDE SEQUENCE [LARGE SCALE GENOMIC DNA]</scope>
    <source>
        <strain evidence="5">NUM-2625</strain>
    </source>
</reference>
<accession>A0A8J4ADV5</accession>
<dbReference type="Gene3D" id="3.30.365.10">
    <property type="entry name" value="Aldehyde oxidase/xanthine dehydrogenase, molybdopterin binding domain"/>
    <property type="match status" value="4"/>
</dbReference>
<dbReference type="GO" id="GO:0016491">
    <property type="term" value="F:oxidoreductase activity"/>
    <property type="evidence" value="ECO:0007669"/>
    <property type="project" value="UniProtKB-KW"/>
</dbReference>
<feature type="domain" description="Aldehyde oxidase/xanthine dehydrogenase a/b hammerhead" evidence="3">
    <location>
        <begin position="24"/>
        <end position="128"/>
    </location>
</feature>
<sequence length="692" mass="74170">MTEPVTVRSIGTDLVRRDAWAKVTGTAPYAVEHPVRPRAYLYPVQATVPRGTVTAMDTAAAEAVDGVLAVLTHRNAPRLADTSDAELAVLQSPAVGFAGQFVAAVVAEHPEIARQAAGLVRVEYDRMAHDAQLDPDSSELYAPDSVNPSYPTDTLDGDPDAALAAAAVQVRQTYRTAMYHNNPMEPHASYAHWDSDGLTVYDSTQGVHVVRSVLARTFGIDAERVRVICPYVGGGFGSKGTVHAHAVLAALAARALPGRWVRVVLTRQQMFCLAGYRTPTIQRVGLGADRSGRLTALTMDVVEQTSRIKEFAEQSGMPARTMYAAGTRRTTHRLAALDVPVPSWMRAPGECPGMFGPEVAMDELAVACDLDPIELRIRNEPDRDPDSGLPFSSRNLVGCLREGADRFGWHDRDPRPRRMVDGWLVGSGVAASTYPVNQMPGATATIRYADEHYTVSIGAADLGTGAWTILGQIAADALQVPVEQVRMRIGDTAFPYASVAGGSSGTTCWGGAIVAAARAFRSRYGDRPGDGAEAEGTLPDNPERKHWAMHAFGAQFAEVRVRPDSGEIRVARLLGVFACGRIVNPRTARSQFVGGMTMGLSMALHEDSVLDPRSGRVVNHDLAQYHIASCADAPSVQAYWLDEHDPYVNPMGSKGIGEIGIVGTAAAVANAAWHATGVRVRELPITCDKLLG</sequence>
<dbReference type="AlphaFoldDB" id="A0A8J4ADV5"/>
<proteinExistence type="predicted"/>
<gene>
    <name evidence="4" type="ORF">NUM_31060</name>
</gene>
<dbReference type="PANTHER" id="PTHR11908">
    <property type="entry name" value="XANTHINE DEHYDROGENASE"/>
    <property type="match status" value="1"/>
</dbReference>
<keyword evidence="5" id="KW-1185">Reference proteome</keyword>
<dbReference type="Pfam" id="PF02738">
    <property type="entry name" value="MoCoBD_1"/>
    <property type="match status" value="1"/>
</dbReference>
<evidence type="ECO:0000313" key="4">
    <source>
        <dbReference type="EMBL" id="GIL27852.1"/>
    </source>
</evidence>
<dbReference type="InterPro" id="IPR000674">
    <property type="entry name" value="Ald_Oxase/Xan_DH_a/b"/>
</dbReference>
<name>A0A8J4ADV5_9ACTN</name>
<dbReference type="PANTHER" id="PTHR11908:SF132">
    <property type="entry name" value="ALDEHYDE OXIDASE 1-RELATED"/>
    <property type="match status" value="1"/>
</dbReference>
<dbReference type="RefSeq" id="WP_207125573.1">
    <property type="nucleotide sequence ID" value="NZ_BOPO01000053.1"/>
</dbReference>
<dbReference type="SUPFAM" id="SSF56003">
    <property type="entry name" value="Molybdenum cofactor-binding domain"/>
    <property type="match status" value="1"/>
</dbReference>
<keyword evidence="1" id="KW-0500">Molybdenum</keyword>
<dbReference type="Pfam" id="PF20256">
    <property type="entry name" value="MoCoBD_2"/>
    <property type="match status" value="2"/>
</dbReference>
<protein>
    <submittedName>
        <fullName evidence="4">Xanthine dehydrogenase</fullName>
    </submittedName>
</protein>
<dbReference type="GO" id="GO:0005506">
    <property type="term" value="F:iron ion binding"/>
    <property type="evidence" value="ECO:0007669"/>
    <property type="project" value="InterPro"/>
</dbReference>
<dbReference type="Proteomes" id="UP000614996">
    <property type="component" value="Unassembled WGS sequence"/>
</dbReference>
<organism evidence="4 5">
    <name type="scientific">Actinocatenispora comari</name>
    <dbReference type="NCBI Taxonomy" id="2807577"/>
    <lineage>
        <taxon>Bacteria</taxon>
        <taxon>Bacillati</taxon>
        <taxon>Actinomycetota</taxon>
        <taxon>Actinomycetes</taxon>
        <taxon>Micromonosporales</taxon>
        <taxon>Micromonosporaceae</taxon>
        <taxon>Actinocatenispora</taxon>
    </lineage>
</organism>
<dbReference type="EMBL" id="BOPO01000053">
    <property type="protein sequence ID" value="GIL27852.1"/>
    <property type="molecule type" value="Genomic_DNA"/>
</dbReference>
<dbReference type="SUPFAM" id="SSF54665">
    <property type="entry name" value="CO dehydrogenase molybdoprotein N-domain-like"/>
    <property type="match status" value="1"/>
</dbReference>
<dbReference type="InterPro" id="IPR036856">
    <property type="entry name" value="Ald_Oxase/Xan_DH_a/b_sf"/>
</dbReference>
<comment type="caution">
    <text evidence="4">The sequence shown here is derived from an EMBL/GenBank/DDBJ whole genome shotgun (WGS) entry which is preliminary data.</text>
</comment>
<dbReference type="Pfam" id="PF01315">
    <property type="entry name" value="Ald_Xan_dh_C"/>
    <property type="match status" value="1"/>
</dbReference>
<dbReference type="SMART" id="SM01008">
    <property type="entry name" value="Ald_Xan_dh_C"/>
    <property type="match status" value="1"/>
</dbReference>
<evidence type="ECO:0000313" key="5">
    <source>
        <dbReference type="Proteomes" id="UP000614996"/>
    </source>
</evidence>
<dbReference type="Gene3D" id="3.90.1170.50">
    <property type="entry name" value="Aldehyde oxidase/xanthine dehydrogenase, a/b hammerhead"/>
    <property type="match status" value="1"/>
</dbReference>
<dbReference type="InterPro" id="IPR037165">
    <property type="entry name" value="AldOxase/xan_DH_Mopterin-bd_sf"/>
</dbReference>
<dbReference type="InterPro" id="IPR046867">
    <property type="entry name" value="AldOxase/xan_DH_MoCoBD2"/>
</dbReference>